<dbReference type="GO" id="GO:0016491">
    <property type="term" value="F:oxidoreductase activity"/>
    <property type="evidence" value="ECO:0007669"/>
    <property type="project" value="UniProtKB-KW"/>
</dbReference>
<evidence type="ECO:0000256" key="2">
    <source>
        <dbReference type="ARBA" id="ARBA00009410"/>
    </source>
</evidence>
<dbReference type="KEGG" id="bko:CKF48_04850"/>
<comment type="cofactor">
    <cofactor evidence="1">
        <name>FAD</name>
        <dbReference type="ChEBI" id="CHEBI:57692"/>
    </cofactor>
</comment>
<reference evidence="6 7" key="1">
    <citation type="submission" date="2017-08" db="EMBL/GenBank/DDBJ databases">
        <title>Complete Genome Sequence of Bacillus kochii Oregon-R-modENCODE STRAIN BDGP4, isolated from Drosophila melanogaster gut.</title>
        <authorList>
            <person name="Wan K.H."/>
            <person name="Yu C."/>
            <person name="Park S."/>
            <person name="Hammonds A.S."/>
            <person name="Booth B.W."/>
            <person name="Celniker S.E."/>
        </authorList>
    </citation>
    <scope>NUCLEOTIDE SEQUENCE [LARGE SCALE GENOMIC DNA]</scope>
    <source>
        <strain evidence="6 7">BDGP4</strain>
    </source>
</reference>
<comment type="similarity">
    <text evidence="2">Belongs to the DadA oxidoreductase family.</text>
</comment>
<evidence type="ECO:0000313" key="6">
    <source>
        <dbReference type="EMBL" id="ASV69953.1"/>
    </source>
</evidence>
<dbReference type="Pfam" id="PF01266">
    <property type="entry name" value="DAO"/>
    <property type="match status" value="1"/>
</dbReference>
<dbReference type="PANTHER" id="PTHR13847:SF286">
    <property type="entry name" value="D-AMINO ACID DEHYDROGENASE"/>
    <property type="match status" value="1"/>
</dbReference>
<dbReference type="OrthoDB" id="9805337at2"/>
<dbReference type="EMBL" id="CP022983">
    <property type="protein sequence ID" value="ASV69953.1"/>
    <property type="molecule type" value="Genomic_DNA"/>
</dbReference>
<dbReference type="AlphaFoldDB" id="A0A248TP04"/>
<name>A0A248TP04_9BACI</name>
<dbReference type="SUPFAM" id="SSF51905">
    <property type="entry name" value="FAD/NAD(P)-binding domain"/>
    <property type="match status" value="1"/>
</dbReference>
<evidence type="ECO:0000313" key="7">
    <source>
        <dbReference type="Proteomes" id="UP000215137"/>
    </source>
</evidence>
<keyword evidence="3" id="KW-0285">Flavoprotein</keyword>
<organism evidence="6 7">
    <name type="scientific">Cytobacillus kochii</name>
    <dbReference type="NCBI Taxonomy" id="859143"/>
    <lineage>
        <taxon>Bacteria</taxon>
        <taxon>Bacillati</taxon>
        <taxon>Bacillota</taxon>
        <taxon>Bacilli</taxon>
        <taxon>Bacillales</taxon>
        <taxon>Bacillaceae</taxon>
        <taxon>Cytobacillus</taxon>
    </lineage>
</organism>
<keyword evidence="4" id="KW-0560">Oxidoreductase</keyword>
<sequence length="368" mass="39642">MKVIIIGSGIVGASAAYHLSRNGIDVTVIDANHEGRASAAGAGIVCPWITHHKHPDWYTLARRGALYYGELTKELENDGEWDIGYKQVGALAISKEDEVIKQFQAEAMSKRAAATPEVGDIKRLSGEEARGLFPLLNIEYQALYVSGGARVDAHLLCQAMQRASSLHGAQFVEGKASLTLKNGHVVGAEVNGELYACDQIIVTTGAWTNEFLSPLHCSIAIKPQRGQIIHFGVKEHITSDWPVVIPDSSYYMLAFDDQRIVVGATRETGAGFDYRLTAGGVKEVIEAGLEMAASLENSLISEMRVGFRPMGPDTLPLLGKLQGHHNVTIATGLGPSGITMGPYIGVVASEIALNHTLPFDLTPYDPLR</sequence>
<proteinExistence type="inferred from homology"/>
<dbReference type="InterPro" id="IPR006076">
    <property type="entry name" value="FAD-dep_OxRdtase"/>
</dbReference>
<evidence type="ECO:0000256" key="1">
    <source>
        <dbReference type="ARBA" id="ARBA00001974"/>
    </source>
</evidence>
<dbReference type="InterPro" id="IPR036188">
    <property type="entry name" value="FAD/NAD-bd_sf"/>
</dbReference>
<protein>
    <submittedName>
        <fullName evidence="6">FAD-dependent oxidoreductase</fullName>
    </submittedName>
</protein>
<feature type="domain" description="FAD dependent oxidoreductase" evidence="5">
    <location>
        <begin position="2"/>
        <end position="350"/>
    </location>
</feature>
<evidence type="ECO:0000259" key="5">
    <source>
        <dbReference type="Pfam" id="PF01266"/>
    </source>
</evidence>
<dbReference type="Gene3D" id="3.30.9.10">
    <property type="entry name" value="D-Amino Acid Oxidase, subunit A, domain 2"/>
    <property type="match status" value="1"/>
</dbReference>
<dbReference type="PANTHER" id="PTHR13847">
    <property type="entry name" value="SARCOSINE DEHYDROGENASE-RELATED"/>
    <property type="match status" value="1"/>
</dbReference>
<evidence type="ECO:0000256" key="4">
    <source>
        <dbReference type="ARBA" id="ARBA00023002"/>
    </source>
</evidence>
<dbReference type="Proteomes" id="UP000215137">
    <property type="component" value="Chromosome"/>
</dbReference>
<dbReference type="SUPFAM" id="SSF54373">
    <property type="entry name" value="FAD-linked reductases, C-terminal domain"/>
    <property type="match status" value="1"/>
</dbReference>
<keyword evidence="7" id="KW-1185">Reference proteome</keyword>
<dbReference type="GO" id="GO:0005737">
    <property type="term" value="C:cytoplasm"/>
    <property type="evidence" value="ECO:0007669"/>
    <property type="project" value="TreeGrafter"/>
</dbReference>
<dbReference type="Gene3D" id="3.50.50.60">
    <property type="entry name" value="FAD/NAD(P)-binding domain"/>
    <property type="match status" value="1"/>
</dbReference>
<accession>A0A248TP04</accession>
<gene>
    <name evidence="6" type="ORF">CKF48_04850</name>
</gene>
<evidence type="ECO:0000256" key="3">
    <source>
        <dbReference type="ARBA" id="ARBA00022630"/>
    </source>
</evidence>